<evidence type="ECO:0008006" key="4">
    <source>
        <dbReference type="Google" id="ProtNLM"/>
    </source>
</evidence>
<dbReference type="STRING" id="460384.SAMN05216313_13857"/>
<reference evidence="3" key="2">
    <citation type="submission" date="2016-10" db="EMBL/GenBank/DDBJ databases">
        <authorList>
            <person name="Varghese N."/>
            <person name="Submissions S."/>
        </authorList>
    </citation>
    <scope>NUCLEOTIDE SEQUENCE [LARGE SCALE GENOMIC DNA]</scope>
    <source>
        <strain evidence="3">NLAE-zl-G277</strain>
    </source>
</reference>
<evidence type="ECO:0000313" key="2">
    <source>
        <dbReference type="EMBL" id="SEU20280.1"/>
    </source>
</evidence>
<organism evidence="2 3">
    <name type="scientific">Enterocloster lavalensis</name>
    <dbReference type="NCBI Taxonomy" id="460384"/>
    <lineage>
        <taxon>Bacteria</taxon>
        <taxon>Bacillati</taxon>
        <taxon>Bacillota</taxon>
        <taxon>Clostridia</taxon>
        <taxon>Lachnospirales</taxon>
        <taxon>Lachnospiraceae</taxon>
        <taxon>Enterocloster</taxon>
    </lineage>
</organism>
<dbReference type="EMBL" id="FOIM01000038">
    <property type="protein sequence ID" value="SEU15893.1"/>
    <property type="molecule type" value="Genomic_DNA"/>
</dbReference>
<gene>
    <name evidence="1" type="ORF">SAMN05216313_13857</name>
    <name evidence="2" type="ORF">SAMN05216313_1542</name>
</gene>
<name>A0A1I0K8F3_9FIRM</name>
<dbReference type="RefSeq" id="WP_092370378.1">
    <property type="nucleotide sequence ID" value="NZ_FOIM01000038.1"/>
</dbReference>
<keyword evidence="3" id="KW-1185">Reference proteome</keyword>
<protein>
    <recommendedName>
        <fullName evidence="4">Zinc-ribbon domain-containing protein</fullName>
    </recommendedName>
</protein>
<reference evidence="2" key="1">
    <citation type="submission" date="2016-10" db="EMBL/GenBank/DDBJ databases">
        <authorList>
            <person name="de Groot N.N."/>
        </authorList>
    </citation>
    <scope>NUCLEOTIDE SEQUENCE [LARGE SCALE GENOMIC DNA]</scope>
    <source>
        <strain evidence="2">NLAE-zl-G277</strain>
    </source>
</reference>
<proteinExistence type="predicted"/>
<dbReference type="Proteomes" id="UP000198508">
    <property type="component" value="Unassembled WGS sequence"/>
</dbReference>
<dbReference type="EMBL" id="FOIM01000054">
    <property type="protein sequence ID" value="SEU20280.1"/>
    <property type="molecule type" value="Genomic_DNA"/>
</dbReference>
<sequence length="60" mass="6947">MRLRRIKVVVPELVALLGYDFSVPEYECTCGMEVVADYKYCPGCGAELDWDRVSKLKKFR</sequence>
<evidence type="ECO:0000313" key="1">
    <source>
        <dbReference type="EMBL" id="SEU15893.1"/>
    </source>
</evidence>
<dbReference type="AlphaFoldDB" id="A0A1I0K8F3"/>
<evidence type="ECO:0000313" key="3">
    <source>
        <dbReference type="Proteomes" id="UP000198508"/>
    </source>
</evidence>
<accession>A0A1I0K8F3</accession>